<dbReference type="AlphaFoldDB" id="A0A0L6W4E1"/>
<reference evidence="6" key="1">
    <citation type="submission" date="2015-07" db="EMBL/GenBank/DDBJ databases">
        <title>Complete Genome of Thermincola ferriacetica strain Z-0001T.</title>
        <authorList>
            <person name="Lusk B."/>
            <person name="Badalamenti J.P."/>
            <person name="Parameswaran P."/>
            <person name="Bond D.R."/>
            <person name="Torres C.I."/>
        </authorList>
    </citation>
    <scope>NUCLEOTIDE SEQUENCE [LARGE SCALE GENOMIC DNA]</scope>
    <source>
        <strain evidence="6">Z-0001</strain>
    </source>
</reference>
<dbReference type="EMBL" id="LGTE01000005">
    <property type="protein sequence ID" value="KNZ70258.1"/>
    <property type="molecule type" value="Genomic_DNA"/>
</dbReference>
<sequence>MANKIVQKDQIKNLLNKVAQSSQLIAPIKSDSITTFRPVSSAEAVVLDYQNGVIPPKDFFFPQSEKMFTYNINDPTWDIREVEGVPERVLFGARPCDVKSILLLDKVFDAEFRDNYYLDKRNKTTIVALSCNDCRHTCFCGAFGISPDTAEGADLLFTDLGDKYLVEVLTEKGEKLVNSAKEFFADDDGSGAGAKAKATEMAKAKQMQISLEGVKEKLDNMWEHPIWDNESLRCIGCGTCTYVCPTCHCFDIVDYNDQSAEGYRYRCWDSCQFSNFTRAAGGHQPRPSKKERIRQRFLHKLRYFVDRYGDFGCVGCGRCLEKCPVNLDIAQIITKVKEVG</sequence>
<dbReference type="Pfam" id="PF17179">
    <property type="entry name" value="Fer4_22"/>
    <property type="match status" value="1"/>
</dbReference>
<evidence type="ECO:0000313" key="5">
    <source>
        <dbReference type="EMBL" id="KNZ70258.1"/>
    </source>
</evidence>
<gene>
    <name evidence="5" type="ORF">Tfer_1136</name>
</gene>
<keyword evidence="3" id="KW-0411">Iron-sulfur</keyword>
<keyword evidence="1" id="KW-0479">Metal-binding</keyword>
<dbReference type="PROSITE" id="PS51379">
    <property type="entry name" value="4FE4S_FER_2"/>
    <property type="match status" value="2"/>
</dbReference>
<name>A0A0L6W4E1_9FIRM</name>
<keyword evidence="6" id="KW-1185">Reference proteome</keyword>
<dbReference type="GO" id="GO:0051536">
    <property type="term" value="F:iron-sulfur cluster binding"/>
    <property type="evidence" value="ECO:0007669"/>
    <property type="project" value="UniProtKB-KW"/>
</dbReference>
<evidence type="ECO:0000256" key="2">
    <source>
        <dbReference type="ARBA" id="ARBA00023004"/>
    </source>
</evidence>
<dbReference type="InterPro" id="IPR017896">
    <property type="entry name" value="4Fe4S_Fe-S-bd"/>
</dbReference>
<keyword evidence="2" id="KW-0408">Iron</keyword>
<dbReference type="Gene3D" id="1.10.1060.10">
    <property type="entry name" value="Alpha-helical ferredoxin"/>
    <property type="match status" value="1"/>
</dbReference>
<evidence type="ECO:0000259" key="4">
    <source>
        <dbReference type="PROSITE" id="PS51379"/>
    </source>
</evidence>
<protein>
    <submittedName>
        <fullName evidence="5">Putative anaerobic sulfite reductase, A subunit</fullName>
    </submittedName>
</protein>
<evidence type="ECO:0000313" key="6">
    <source>
        <dbReference type="Proteomes" id="UP000037175"/>
    </source>
</evidence>
<evidence type="ECO:0000256" key="3">
    <source>
        <dbReference type="ARBA" id="ARBA00023014"/>
    </source>
</evidence>
<accession>A0A0L6W4E1</accession>
<evidence type="ECO:0000256" key="1">
    <source>
        <dbReference type="ARBA" id="ARBA00022723"/>
    </source>
</evidence>
<dbReference type="PANTHER" id="PTHR40447:SF1">
    <property type="entry name" value="ANAEROBIC SULFITE REDUCTASE SUBUNIT A"/>
    <property type="match status" value="1"/>
</dbReference>
<dbReference type="PROSITE" id="PS00198">
    <property type="entry name" value="4FE4S_FER_1"/>
    <property type="match status" value="2"/>
</dbReference>
<comment type="caution">
    <text evidence="5">The sequence shown here is derived from an EMBL/GenBank/DDBJ whole genome shotgun (WGS) entry which is preliminary data.</text>
</comment>
<dbReference type="InterPro" id="IPR009051">
    <property type="entry name" value="Helical_ferredxn"/>
</dbReference>
<dbReference type="Proteomes" id="UP000037175">
    <property type="component" value="Unassembled WGS sequence"/>
</dbReference>
<feature type="domain" description="4Fe-4S ferredoxin-type" evidence="4">
    <location>
        <begin position="301"/>
        <end position="335"/>
    </location>
</feature>
<dbReference type="InterPro" id="IPR017900">
    <property type="entry name" value="4Fe4S_Fe_S_CS"/>
</dbReference>
<dbReference type="GO" id="GO:0046872">
    <property type="term" value="F:metal ion binding"/>
    <property type="evidence" value="ECO:0007669"/>
    <property type="project" value="UniProtKB-KW"/>
</dbReference>
<feature type="domain" description="4Fe-4S ferredoxin-type" evidence="4">
    <location>
        <begin position="223"/>
        <end position="255"/>
    </location>
</feature>
<dbReference type="SUPFAM" id="SSF46548">
    <property type="entry name" value="alpha-helical ferredoxin"/>
    <property type="match status" value="1"/>
</dbReference>
<dbReference type="PATRIC" id="fig|281456.6.peg.1203"/>
<dbReference type="PANTHER" id="PTHR40447">
    <property type="entry name" value="ANAEROBIC SULFITE REDUCTASE SUBUNIT A"/>
    <property type="match status" value="1"/>
</dbReference>
<proteinExistence type="predicted"/>
<dbReference type="RefSeq" id="WP_052217216.1">
    <property type="nucleotide sequence ID" value="NZ_LGTE01000005.1"/>
</dbReference>
<organism evidence="5 6">
    <name type="scientific">Thermincola ferriacetica</name>
    <dbReference type="NCBI Taxonomy" id="281456"/>
    <lineage>
        <taxon>Bacteria</taxon>
        <taxon>Bacillati</taxon>
        <taxon>Bacillota</taxon>
        <taxon>Clostridia</taxon>
        <taxon>Eubacteriales</taxon>
        <taxon>Thermincolaceae</taxon>
        <taxon>Thermincola</taxon>
    </lineage>
</organism>